<evidence type="ECO:0000256" key="1">
    <source>
        <dbReference type="ARBA" id="ARBA00004651"/>
    </source>
</evidence>
<evidence type="ECO:0000256" key="4">
    <source>
        <dbReference type="ARBA" id="ARBA00022989"/>
    </source>
</evidence>
<evidence type="ECO:0000313" key="8">
    <source>
        <dbReference type="Proteomes" id="UP000020681"/>
    </source>
</evidence>
<comment type="subcellular location">
    <subcellularLocation>
        <location evidence="1">Cell membrane</location>
        <topology evidence="1">Multi-pass membrane protein</topology>
    </subcellularLocation>
</comment>
<keyword evidence="3" id="KW-0812">Transmembrane</keyword>
<accession>A0ABN0QN08</accession>
<dbReference type="Pfam" id="PF02706">
    <property type="entry name" value="Wzz"/>
    <property type="match status" value="1"/>
</dbReference>
<keyword evidence="4" id="KW-1133">Transmembrane helix</keyword>
<comment type="caution">
    <text evidence="7">The sequence shown here is derived from an EMBL/GenBank/DDBJ whole genome shotgun (WGS) entry which is preliminary data.</text>
</comment>
<evidence type="ECO:0000313" key="7">
    <source>
        <dbReference type="EMBL" id="EUA86011.1"/>
    </source>
</evidence>
<name>A0ABN0QN08_MYCUL</name>
<dbReference type="Proteomes" id="UP000020681">
    <property type="component" value="Unassembled WGS sequence"/>
</dbReference>
<dbReference type="EMBL" id="JAOL01000186">
    <property type="protein sequence ID" value="EUA86011.1"/>
    <property type="molecule type" value="Genomic_DNA"/>
</dbReference>
<reference evidence="7 8" key="1">
    <citation type="submission" date="2014-01" db="EMBL/GenBank/DDBJ databases">
        <authorList>
            <person name="Dobos K."/>
            <person name="Lenaerts A."/>
            <person name="Ordway D."/>
            <person name="DeGroote M.A."/>
            <person name="Parker T."/>
            <person name="Sizemore C."/>
            <person name="Tallon L.J."/>
            <person name="Sadzewicz L.K."/>
            <person name="Sengamalay N."/>
            <person name="Fraser C.M."/>
            <person name="Hine E."/>
            <person name="Shefchek K.A."/>
            <person name="Das S.P."/>
            <person name="Tettelin H."/>
        </authorList>
    </citation>
    <scope>NUCLEOTIDE SEQUENCE [LARGE SCALE GENOMIC DNA]</scope>
    <source>
        <strain evidence="7 8">Harvey</strain>
    </source>
</reference>
<evidence type="ECO:0000259" key="6">
    <source>
        <dbReference type="Pfam" id="PF02706"/>
    </source>
</evidence>
<keyword evidence="5" id="KW-0472">Membrane</keyword>
<keyword evidence="8" id="KW-1185">Reference proteome</keyword>
<evidence type="ECO:0000256" key="3">
    <source>
        <dbReference type="ARBA" id="ARBA00022692"/>
    </source>
</evidence>
<protein>
    <submittedName>
        <fullName evidence="7">Chain length determinant family protein</fullName>
    </submittedName>
</protein>
<evidence type="ECO:0000256" key="5">
    <source>
        <dbReference type="ARBA" id="ARBA00023136"/>
    </source>
</evidence>
<evidence type="ECO:0000256" key="2">
    <source>
        <dbReference type="ARBA" id="ARBA00022475"/>
    </source>
</evidence>
<sequence>MDFRTFVQTLAKRWKLVVGALLACLAGATAVTAFQTKVYQSSATIFVSVSGQTDVNDVYWGGQAAQDLLSSYAEIAGAVRWRNAPSVSCSCRSAPKLWCSRPR</sequence>
<proteinExistence type="predicted"/>
<gene>
    <name evidence="7" type="ORF">I551_7641</name>
</gene>
<keyword evidence="2" id="KW-1003">Cell membrane</keyword>
<feature type="domain" description="Polysaccharide chain length determinant N-terminal" evidence="6">
    <location>
        <begin position="1"/>
        <end position="73"/>
    </location>
</feature>
<dbReference type="InterPro" id="IPR003856">
    <property type="entry name" value="LPS_length_determ_N"/>
</dbReference>
<organism evidence="7 8">
    <name type="scientific">Mycobacterium ulcerans str. Harvey</name>
    <dbReference type="NCBI Taxonomy" id="1299332"/>
    <lineage>
        <taxon>Bacteria</taxon>
        <taxon>Bacillati</taxon>
        <taxon>Actinomycetota</taxon>
        <taxon>Actinomycetes</taxon>
        <taxon>Mycobacteriales</taxon>
        <taxon>Mycobacteriaceae</taxon>
        <taxon>Mycobacterium</taxon>
        <taxon>Mycobacterium ulcerans group</taxon>
    </lineage>
</organism>